<dbReference type="GO" id="GO:0006689">
    <property type="term" value="P:ganglioside catabolic process"/>
    <property type="evidence" value="ECO:0007669"/>
    <property type="project" value="InterPro"/>
</dbReference>
<evidence type="ECO:0000256" key="2">
    <source>
        <dbReference type="SAM" id="SignalP"/>
    </source>
</evidence>
<dbReference type="InterPro" id="IPR003172">
    <property type="entry name" value="ML_dom"/>
</dbReference>
<dbReference type="Gene3D" id="2.70.220.10">
    <property type="entry name" value="Ganglioside GM2 activator"/>
    <property type="match status" value="1"/>
</dbReference>
<feature type="signal peptide" evidence="2">
    <location>
        <begin position="1"/>
        <end position="18"/>
    </location>
</feature>
<feature type="chain" id="PRO_5042915662" description="MD-2-related lipid-recognition domain-containing protein" evidence="2">
    <location>
        <begin position="19"/>
        <end position="207"/>
    </location>
</feature>
<dbReference type="GO" id="GO:0005319">
    <property type="term" value="F:lipid transporter activity"/>
    <property type="evidence" value="ECO:0007669"/>
    <property type="project" value="TreeGrafter"/>
</dbReference>
<comment type="caution">
    <text evidence="4">The sequence shown here is derived from an EMBL/GenBank/DDBJ whole genome shotgun (WGS) entry which is preliminary data.</text>
</comment>
<dbReference type="Proteomes" id="UP001374579">
    <property type="component" value="Unassembled WGS sequence"/>
</dbReference>
<accession>A0AAN9GJX1</accession>
<organism evidence="4 5">
    <name type="scientific">Littorina saxatilis</name>
    <dbReference type="NCBI Taxonomy" id="31220"/>
    <lineage>
        <taxon>Eukaryota</taxon>
        <taxon>Metazoa</taxon>
        <taxon>Spiralia</taxon>
        <taxon>Lophotrochozoa</taxon>
        <taxon>Mollusca</taxon>
        <taxon>Gastropoda</taxon>
        <taxon>Caenogastropoda</taxon>
        <taxon>Littorinimorpha</taxon>
        <taxon>Littorinoidea</taxon>
        <taxon>Littorinidae</taxon>
        <taxon>Littorina</taxon>
    </lineage>
</organism>
<dbReference type="SMART" id="SM00737">
    <property type="entry name" value="ML"/>
    <property type="match status" value="1"/>
</dbReference>
<reference evidence="4 5" key="1">
    <citation type="submission" date="2024-02" db="EMBL/GenBank/DDBJ databases">
        <title>Chromosome-scale genome assembly of the rough periwinkle Littorina saxatilis.</title>
        <authorList>
            <person name="De Jode A."/>
            <person name="Faria R."/>
            <person name="Formenti G."/>
            <person name="Sims Y."/>
            <person name="Smith T.P."/>
            <person name="Tracey A."/>
            <person name="Wood J.M.D."/>
            <person name="Zagrodzka Z.B."/>
            <person name="Johannesson K."/>
            <person name="Butlin R.K."/>
            <person name="Leder E.H."/>
        </authorList>
    </citation>
    <scope>NUCLEOTIDE SEQUENCE [LARGE SCALE GENOMIC DNA]</scope>
    <source>
        <strain evidence="4">Snail1</strain>
        <tissue evidence="4">Muscle</tissue>
    </source>
</reference>
<sequence length="207" mass="22344">MFLFTVAVFALCLGVTHASYSQLDWSDCGSDPRVSITKIDVSPMPIVLPGPIHLTLQVKADLSISDIQIHMDVKRHTFLLDLPIPCLFHVGSCTYENSCPGLPLLDTMVAEDWAGIMAGLGGQIRTMLTTVPGLNTTACPVPPATINIQQYTLNLPPVPSILSFFAEGDYKAHVTATDKSTGQQLICLKLALTIKEKEEPCTGIFCG</sequence>
<keyword evidence="1 2" id="KW-0732">Signal</keyword>
<evidence type="ECO:0000313" key="4">
    <source>
        <dbReference type="EMBL" id="KAK7109445.1"/>
    </source>
</evidence>
<dbReference type="GO" id="GO:0008047">
    <property type="term" value="F:enzyme activator activity"/>
    <property type="evidence" value="ECO:0007669"/>
    <property type="project" value="InterPro"/>
</dbReference>
<name>A0AAN9GJX1_9CAEN</name>
<proteinExistence type="predicted"/>
<dbReference type="InterPro" id="IPR036846">
    <property type="entry name" value="GM2-AP_sf"/>
</dbReference>
<protein>
    <recommendedName>
        <fullName evidence="3">MD-2-related lipid-recognition domain-containing protein</fullName>
    </recommendedName>
</protein>
<evidence type="ECO:0000313" key="5">
    <source>
        <dbReference type="Proteomes" id="UP001374579"/>
    </source>
</evidence>
<dbReference type="AlphaFoldDB" id="A0AAN9GJX1"/>
<keyword evidence="5" id="KW-1185">Reference proteome</keyword>
<gene>
    <name evidence="4" type="ORF">V1264_013485</name>
</gene>
<dbReference type="SUPFAM" id="SSF63707">
    <property type="entry name" value="Ganglioside M2 (gm2) activator"/>
    <property type="match status" value="1"/>
</dbReference>
<evidence type="ECO:0000256" key="1">
    <source>
        <dbReference type="ARBA" id="ARBA00022729"/>
    </source>
</evidence>
<dbReference type="InterPro" id="IPR028996">
    <property type="entry name" value="GM2-AP"/>
</dbReference>
<dbReference type="PANTHER" id="PTHR17357:SF0">
    <property type="entry name" value="GANGLIOSIDE GM2 ACTIVATOR"/>
    <property type="match status" value="1"/>
</dbReference>
<dbReference type="GO" id="GO:0009898">
    <property type="term" value="C:cytoplasmic side of plasma membrane"/>
    <property type="evidence" value="ECO:0007669"/>
    <property type="project" value="TreeGrafter"/>
</dbReference>
<dbReference type="EMBL" id="JBAMIC010000003">
    <property type="protein sequence ID" value="KAK7109445.1"/>
    <property type="molecule type" value="Genomic_DNA"/>
</dbReference>
<dbReference type="PANTHER" id="PTHR17357">
    <property type="entry name" value="GM2 GANGLIOSIDE ACTIVATOR PROTEIN"/>
    <property type="match status" value="1"/>
</dbReference>
<evidence type="ECO:0000259" key="3">
    <source>
        <dbReference type="SMART" id="SM00737"/>
    </source>
</evidence>
<feature type="domain" description="MD-2-related lipid-recognition" evidence="3">
    <location>
        <begin position="25"/>
        <end position="192"/>
    </location>
</feature>